<reference evidence="2 3" key="1">
    <citation type="submission" date="2018-04" db="EMBL/GenBank/DDBJ databases">
        <title>Genomic Encyclopedia of Type Strains, Phase III (KMG-III): the genomes of soil and plant-associated and newly described type strains.</title>
        <authorList>
            <person name="Whitman W."/>
        </authorList>
    </citation>
    <scope>NUCLEOTIDE SEQUENCE [LARGE SCALE GENOMIC DNA]</scope>
    <source>
        <strain evidence="2 3">MA101b</strain>
    </source>
</reference>
<dbReference type="CDD" id="cd00761">
    <property type="entry name" value="Glyco_tranf_GTA_type"/>
    <property type="match status" value="1"/>
</dbReference>
<comment type="caution">
    <text evidence="2">The sequence shown here is derived from an EMBL/GenBank/DDBJ whole genome shotgun (WGS) entry which is preliminary data.</text>
</comment>
<keyword evidence="2" id="KW-0808">Transferase</keyword>
<dbReference type="PANTHER" id="PTHR43685:SF2">
    <property type="entry name" value="GLYCOSYLTRANSFERASE 2-LIKE DOMAIN-CONTAINING PROTEIN"/>
    <property type="match status" value="1"/>
</dbReference>
<dbReference type="SUPFAM" id="SSF53448">
    <property type="entry name" value="Nucleotide-diphospho-sugar transferases"/>
    <property type="match status" value="1"/>
</dbReference>
<dbReference type="Proteomes" id="UP000244189">
    <property type="component" value="Unassembled WGS sequence"/>
</dbReference>
<dbReference type="GO" id="GO:0016740">
    <property type="term" value="F:transferase activity"/>
    <property type="evidence" value="ECO:0007669"/>
    <property type="project" value="UniProtKB-KW"/>
</dbReference>
<dbReference type="InterPro" id="IPR050834">
    <property type="entry name" value="Glycosyltransf_2"/>
</dbReference>
<keyword evidence="3" id="KW-1185">Reference proteome</keyword>
<name>A0A2T5GLZ3_9SPHN</name>
<dbReference type="Gene3D" id="3.90.550.10">
    <property type="entry name" value="Spore Coat Polysaccharide Biosynthesis Protein SpsA, Chain A"/>
    <property type="match status" value="1"/>
</dbReference>
<sequence>MSNPEITVIVPAYNVAGLVLPCLASIMAQSFGTWQAIVVDDGSTDATAAEVRTLDDPRISLVQQSNAGVSAARNHGLALAQGRFVMFLDGDDVLNPTAFARLAASLDARDSAVAAFGTFLKILPGGAPYPDQKPLAQHRYPDGDVLEPMLRGNFLANGGHVLIRTDVARKLGGFDTRLRLSEDWEFWCRLAAKGEFAFIGTEPEIFSLRVRPGSSSGGLSVDWANHQPCLETIGNNAAIRARFSAPAWHKLERTMRASQMWECGRVNFTMRRFTQARRLMLGALWLDPQPKRVAMVVAAAVQRRTNHAIVSRLRFRDQDVDADRTL</sequence>
<dbReference type="EMBL" id="QAOG01000003">
    <property type="protein sequence ID" value="PTQ60355.1"/>
    <property type="molecule type" value="Genomic_DNA"/>
</dbReference>
<organism evidence="2 3">
    <name type="scientific">Sphingomonas aurantiaca</name>
    <dbReference type="NCBI Taxonomy" id="185949"/>
    <lineage>
        <taxon>Bacteria</taxon>
        <taxon>Pseudomonadati</taxon>
        <taxon>Pseudomonadota</taxon>
        <taxon>Alphaproteobacteria</taxon>
        <taxon>Sphingomonadales</taxon>
        <taxon>Sphingomonadaceae</taxon>
        <taxon>Sphingomonas</taxon>
    </lineage>
</organism>
<dbReference type="GO" id="GO:0044010">
    <property type="term" value="P:single-species biofilm formation"/>
    <property type="evidence" value="ECO:0007669"/>
    <property type="project" value="TreeGrafter"/>
</dbReference>
<feature type="domain" description="Glycosyltransferase 2-like" evidence="1">
    <location>
        <begin position="7"/>
        <end position="119"/>
    </location>
</feature>
<dbReference type="InterPro" id="IPR001173">
    <property type="entry name" value="Glyco_trans_2-like"/>
</dbReference>
<evidence type="ECO:0000313" key="3">
    <source>
        <dbReference type="Proteomes" id="UP000244189"/>
    </source>
</evidence>
<protein>
    <submittedName>
        <fullName evidence="2">Glycosyl transferase family 2</fullName>
    </submittedName>
</protein>
<dbReference type="Pfam" id="PF00535">
    <property type="entry name" value="Glycos_transf_2"/>
    <property type="match status" value="1"/>
</dbReference>
<dbReference type="RefSeq" id="WP_107957802.1">
    <property type="nucleotide sequence ID" value="NZ_QAOG01000003.1"/>
</dbReference>
<dbReference type="PANTHER" id="PTHR43685">
    <property type="entry name" value="GLYCOSYLTRANSFERASE"/>
    <property type="match status" value="1"/>
</dbReference>
<evidence type="ECO:0000313" key="2">
    <source>
        <dbReference type="EMBL" id="PTQ60355.1"/>
    </source>
</evidence>
<proteinExistence type="predicted"/>
<dbReference type="InterPro" id="IPR029044">
    <property type="entry name" value="Nucleotide-diphossugar_trans"/>
</dbReference>
<evidence type="ECO:0000259" key="1">
    <source>
        <dbReference type="Pfam" id="PF00535"/>
    </source>
</evidence>
<accession>A0A2T5GLZ3</accession>
<gene>
    <name evidence="2" type="ORF">C8J26_2067</name>
</gene>
<dbReference type="AlphaFoldDB" id="A0A2T5GLZ3"/>